<keyword evidence="3" id="KW-1185">Reference proteome</keyword>
<feature type="domain" description="N-acetyltransferase" evidence="1">
    <location>
        <begin position="63"/>
        <end position="218"/>
    </location>
</feature>
<name>A0A136INP1_9PEZI</name>
<dbReference type="PANTHER" id="PTHR42791">
    <property type="entry name" value="GNAT FAMILY ACETYLTRANSFERASE"/>
    <property type="match status" value="1"/>
</dbReference>
<dbReference type="Gene3D" id="3.40.630.30">
    <property type="match status" value="1"/>
</dbReference>
<sequence>MTAYTIDLATPADAEAVAAVMLSTTEREFSRLQRGTIDPGHNLSRLTSRYRSMLLDDPTQHVIVARAGDETGTVAAAAQWVLKEAEVVPTSEERAALREERKKALDPRLNVAYIMDILQKLGDMEYDVVQGNKHWELENLATLPEHRRQGLAGKLVEWPLAKADADGIPCFLTTDEGGDGERLYAKYGFDRVADVVFDLTKFGGSGQQRHIGMLRKPRSSD</sequence>
<dbReference type="PANTHER" id="PTHR42791:SF1">
    <property type="entry name" value="N-ACETYLTRANSFERASE DOMAIN-CONTAINING PROTEIN"/>
    <property type="match status" value="1"/>
</dbReference>
<keyword evidence="2" id="KW-0808">Transferase</keyword>
<reference evidence="3" key="1">
    <citation type="submission" date="2016-02" db="EMBL/GenBank/DDBJ databases">
        <title>Draft genome sequence of Microdochium bolleyi, a fungal endophyte of beachgrass.</title>
        <authorList>
            <consortium name="DOE Joint Genome Institute"/>
            <person name="David A.S."/>
            <person name="May G."/>
            <person name="Haridas S."/>
            <person name="Lim J."/>
            <person name="Wang M."/>
            <person name="Labutti K."/>
            <person name="Lipzen A."/>
            <person name="Barry K."/>
            <person name="Grigoriev I.V."/>
        </authorList>
    </citation>
    <scope>NUCLEOTIDE SEQUENCE [LARGE SCALE GENOMIC DNA]</scope>
    <source>
        <strain evidence="3">J235TASD1</strain>
    </source>
</reference>
<protein>
    <submittedName>
        <fullName evidence="2">Acyl-CoA N-acyltransferase</fullName>
    </submittedName>
</protein>
<keyword evidence="2" id="KW-0012">Acyltransferase</keyword>
<dbReference type="GO" id="GO:0016747">
    <property type="term" value="F:acyltransferase activity, transferring groups other than amino-acyl groups"/>
    <property type="evidence" value="ECO:0007669"/>
    <property type="project" value="InterPro"/>
</dbReference>
<accession>A0A136INP1</accession>
<dbReference type="CDD" id="cd04301">
    <property type="entry name" value="NAT_SF"/>
    <property type="match status" value="1"/>
</dbReference>
<dbReference type="Pfam" id="PF00583">
    <property type="entry name" value="Acetyltransf_1"/>
    <property type="match status" value="1"/>
</dbReference>
<dbReference type="InterPro" id="IPR052523">
    <property type="entry name" value="Trichothecene_AcTrans"/>
</dbReference>
<organism evidence="2 3">
    <name type="scientific">Microdochium bolleyi</name>
    <dbReference type="NCBI Taxonomy" id="196109"/>
    <lineage>
        <taxon>Eukaryota</taxon>
        <taxon>Fungi</taxon>
        <taxon>Dikarya</taxon>
        <taxon>Ascomycota</taxon>
        <taxon>Pezizomycotina</taxon>
        <taxon>Sordariomycetes</taxon>
        <taxon>Xylariomycetidae</taxon>
        <taxon>Xylariales</taxon>
        <taxon>Microdochiaceae</taxon>
        <taxon>Microdochium</taxon>
    </lineage>
</organism>
<evidence type="ECO:0000313" key="3">
    <source>
        <dbReference type="Proteomes" id="UP000070501"/>
    </source>
</evidence>
<proteinExistence type="predicted"/>
<dbReference type="PROSITE" id="PS51186">
    <property type="entry name" value="GNAT"/>
    <property type="match status" value="1"/>
</dbReference>
<dbReference type="InterPro" id="IPR016181">
    <property type="entry name" value="Acyl_CoA_acyltransferase"/>
</dbReference>
<dbReference type="InParanoid" id="A0A136INP1"/>
<dbReference type="STRING" id="196109.A0A136INP1"/>
<dbReference type="AlphaFoldDB" id="A0A136INP1"/>
<dbReference type="InterPro" id="IPR000182">
    <property type="entry name" value="GNAT_dom"/>
</dbReference>
<gene>
    <name evidence="2" type="ORF">Micbo1qcDRAFT_219125</name>
</gene>
<evidence type="ECO:0000313" key="2">
    <source>
        <dbReference type="EMBL" id="KXJ86550.1"/>
    </source>
</evidence>
<evidence type="ECO:0000259" key="1">
    <source>
        <dbReference type="PROSITE" id="PS51186"/>
    </source>
</evidence>
<dbReference type="Proteomes" id="UP000070501">
    <property type="component" value="Unassembled WGS sequence"/>
</dbReference>
<dbReference type="SUPFAM" id="SSF55729">
    <property type="entry name" value="Acyl-CoA N-acyltransferases (Nat)"/>
    <property type="match status" value="1"/>
</dbReference>
<dbReference type="EMBL" id="KQ964267">
    <property type="protein sequence ID" value="KXJ86550.1"/>
    <property type="molecule type" value="Genomic_DNA"/>
</dbReference>
<dbReference type="OrthoDB" id="410198at2759"/>